<evidence type="ECO:0000256" key="8">
    <source>
        <dbReference type="ARBA" id="ARBA00023170"/>
    </source>
</evidence>
<dbReference type="Gramene" id="Manes.09G032500.2.v8.1">
    <property type="protein sequence ID" value="Manes.09G032500.2.v8.1.CDS"/>
    <property type="gene ID" value="Manes.09G032500.v8.1"/>
</dbReference>
<keyword evidence="14" id="KW-1185">Reference proteome</keyword>
<organism evidence="13 14">
    <name type="scientific">Manihot esculenta</name>
    <name type="common">Cassava</name>
    <name type="synonym">Jatropha manihot</name>
    <dbReference type="NCBI Taxonomy" id="3983"/>
    <lineage>
        <taxon>Eukaryota</taxon>
        <taxon>Viridiplantae</taxon>
        <taxon>Streptophyta</taxon>
        <taxon>Embryophyta</taxon>
        <taxon>Tracheophyta</taxon>
        <taxon>Spermatophyta</taxon>
        <taxon>Magnoliopsida</taxon>
        <taxon>eudicotyledons</taxon>
        <taxon>Gunneridae</taxon>
        <taxon>Pentapetalae</taxon>
        <taxon>rosids</taxon>
        <taxon>fabids</taxon>
        <taxon>Malpighiales</taxon>
        <taxon>Euphorbiaceae</taxon>
        <taxon>Crotonoideae</taxon>
        <taxon>Manihoteae</taxon>
        <taxon>Manihot</taxon>
    </lineage>
</organism>
<keyword evidence="3" id="KW-0812">Transmembrane</keyword>
<protein>
    <recommendedName>
        <fullName evidence="12">Protein kinase domain-containing protein</fullName>
    </recommendedName>
</protein>
<dbReference type="SUPFAM" id="SSF52058">
    <property type="entry name" value="L domain-like"/>
    <property type="match status" value="1"/>
</dbReference>
<dbReference type="PROSITE" id="PS50011">
    <property type="entry name" value="PROTEIN_KINASE_DOM"/>
    <property type="match status" value="1"/>
</dbReference>
<keyword evidence="4 11" id="KW-0732">Signal</keyword>
<dbReference type="Pfam" id="PF00069">
    <property type="entry name" value="Pkinase"/>
    <property type="match status" value="1"/>
</dbReference>
<dbReference type="OMA" id="THINMAY"/>
<dbReference type="SUPFAM" id="SSF56112">
    <property type="entry name" value="Protein kinase-like (PK-like)"/>
    <property type="match status" value="1"/>
</dbReference>
<dbReference type="Pfam" id="PF00560">
    <property type="entry name" value="LRR_1"/>
    <property type="match status" value="2"/>
</dbReference>
<reference evidence="14" key="1">
    <citation type="journal article" date="2016" name="Nat. Biotechnol.">
        <title>Sequencing wild and cultivated cassava and related species reveals extensive interspecific hybridization and genetic diversity.</title>
        <authorList>
            <person name="Bredeson J.V."/>
            <person name="Lyons J.B."/>
            <person name="Prochnik S.E."/>
            <person name="Wu G.A."/>
            <person name="Ha C.M."/>
            <person name="Edsinger-Gonzales E."/>
            <person name="Grimwood J."/>
            <person name="Schmutz J."/>
            <person name="Rabbi I.Y."/>
            <person name="Egesi C."/>
            <person name="Nauluvula P."/>
            <person name="Lebot V."/>
            <person name="Ndunguru J."/>
            <person name="Mkamilo G."/>
            <person name="Bart R.S."/>
            <person name="Setter T.L."/>
            <person name="Gleadow R.M."/>
            <person name="Kulakow P."/>
            <person name="Ferguson M.E."/>
            <person name="Rounsley S."/>
            <person name="Rokhsar D.S."/>
        </authorList>
    </citation>
    <scope>NUCLEOTIDE SEQUENCE [LARGE SCALE GENOMIC DNA]</scope>
    <source>
        <strain evidence="14">cv. AM560-2</strain>
    </source>
</reference>
<evidence type="ECO:0000256" key="9">
    <source>
        <dbReference type="ARBA" id="ARBA00023180"/>
    </source>
</evidence>
<evidence type="ECO:0000313" key="14">
    <source>
        <dbReference type="Proteomes" id="UP000091857"/>
    </source>
</evidence>
<evidence type="ECO:0000256" key="6">
    <source>
        <dbReference type="ARBA" id="ARBA00022989"/>
    </source>
</evidence>
<dbReference type="InterPro" id="IPR011009">
    <property type="entry name" value="Kinase-like_dom_sf"/>
</dbReference>
<dbReference type="InterPro" id="IPR003591">
    <property type="entry name" value="Leu-rich_rpt_typical-subtyp"/>
</dbReference>
<evidence type="ECO:0000313" key="13">
    <source>
        <dbReference type="EMBL" id="OAY40571.1"/>
    </source>
</evidence>
<dbReference type="InterPro" id="IPR046959">
    <property type="entry name" value="PRK1-6/SRF4-like"/>
</dbReference>
<dbReference type="PANTHER" id="PTHR48007:SF56">
    <property type="entry name" value="LOW QUALITY PROTEIN: PROTEIN STRUBBELIG-RECEPTOR FAMILY 2"/>
    <property type="match status" value="1"/>
</dbReference>
<comment type="caution">
    <text evidence="13">The sequence shown here is derived from an EMBL/GenBank/DDBJ whole genome shotgun (WGS) entry which is preliminary data.</text>
</comment>
<keyword evidence="5" id="KW-0677">Repeat</keyword>
<keyword evidence="8" id="KW-0675">Receptor</keyword>
<dbReference type="InterPro" id="IPR013210">
    <property type="entry name" value="LRR_N_plant-typ"/>
</dbReference>
<dbReference type="InterPro" id="IPR032675">
    <property type="entry name" value="LRR_dom_sf"/>
</dbReference>
<dbReference type="GO" id="GO:0004672">
    <property type="term" value="F:protein kinase activity"/>
    <property type="evidence" value="ECO:0000318"/>
    <property type="project" value="GO_Central"/>
</dbReference>
<dbReference type="AlphaFoldDB" id="A0A2C9V7N8"/>
<dbReference type="EMBL" id="CM004395">
    <property type="protein sequence ID" value="OAY40571.1"/>
    <property type="molecule type" value="Genomic_DNA"/>
</dbReference>
<dbReference type="FunFam" id="1.10.510.10:FF:000479">
    <property type="entry name" value="Leucine-rich repeat receptor-like protein kinase"/>
    <property type="match status" value="1"/>
</dbReference>
<evidence type="ECO:0000256" key="3">
    <source>
        <dbReference type="ARBA" id="ARBA00022692"/>
    </source>
</evidence>
<dbReference type="InterPro" id="IPR000719">
    <property type="entry name" value="Prot_kinase_dom"/>
</dbReference>
<feature type="domain" description="Protein kinase" evidence="12">
    <location>
        <begin position="399"/>
        <end position="679"/>
    </location>
</feature>
<evidence type="ECO:0000259" key="12">
    <source>
        <dbReference type="PROSITE" id="PS50011"/>
    </source>
</evidence>
<dbReference type="Pfam" id="PF13855">
    <property type="entry name" value="LRR_8"/>
    <property type="match status" value="1"/>
</dbReference>
<feature type="signal peptide" evidence="11">
    <location>
        <begin position="1"/>
        <end position="25"/>
    </location>
</feature>
<feature type="chain" id="PRO_5012903531" description="Protein kinase domain-containing protein" evidence="11">
    <location>
        <begin position="26"/>
        <end position="720"/>
    </location>
</feature>
<accession>A0A2C9V7N8</accession>
<keyword evidence="9" id="KW-0325">Glycoprotein</keyword>
<dbReference type="GO" id="GO:0042802">
    <property type="term" value="F:identical protein binding"/>
    <property type="evidence" value="ECO:0007669"/>
    <property type="project" value="EnsemblPlants"/>
</dbReference>
<evidence type="ECO:0000256" key="1">
    <source>
        <dbReference type="ARBA" id="ARBA00004167"/>
    </source>
</evidence>
<evidence type="ECO:0000256" key="7">
    <source>
        <dbReference type="ARBA" id="ARBA00023136"/>
    </source>
</evidence>
<comment type="subcellular location">
    <subcellularLocation>
        <location evidence="1">Membrane</location>
        <topology evidence="1">Single-pass membrane protein</topology>
    </subcellularLocation>
</comment>
<sequence length="720" mass="79165">MVEEKLQWFLTVIIFLAILDSGALALTDTNDVTALQSLYIALNKPPHLKGWKLGEGDPCQESWTGVSCFGSSVIYLKLQGLNLSGYLGTQLHNLPNLKHLDVSSNNIMGEIPYELPPNATRINLACNMLSQNLPNSLSSLQELRHLNLSNNSLYGTIGNVFSGLKSLKEMDLSYNYFSGDLPTSIGSLTNLTRLFLQNNQFTGSVIYLADLHLTELNIQSNHFSGVIPTQFQSIPNLWIDGNKFHMGVNYPLWNFPLENVSIEQNFNGPPTTESSVIENYFNPEAAEHKKKGLGPGGIACTVGAATLVVTCAAIYVAIRLRRSHIFPVTRDTSPTACEASPQLLPVKSPPTVGPSHINPASRTKTEKISRRRSLAKKFKAPASAKIYTVAELLSATNNFSEDNLLGEGSLGSVYKAKFPDGHIVVVKNISVVSLSFQEEEQFLEVIWTASRLRHPHIVTLLGYCVENGYHLLVYEYIKKLNLHDVLHGGAYKPLPWTIRVAIALGIARALHYLHSTFSPPIAHGNIKAANVLLDEELKPRLCDCGIAILRPLASNSVKIKAAEFAVGDTGYIAPEHGEPGKDGTKSDIYAFGVLLLELLTGRKPFDRSRPIEEQSLVKWASSRLHDAAHLTQMVDPDIRRTLTPKAASRFADVISLCIQPEKLFRPPMSEIAESLTSLLLKFSFAKSNTLDGPGGDTLDRSFHTTRSRFISSPTTSHHST</sequence>
<dbReference type="PANTHER" id="PTHR48007">
    <property type="entry name" value="LEUCINE-RICH REPEAT RECEPTOR-LIKE PROTEIN KINASE PXC1"/>
    <property type="match status" value="1"/>
</dbReference>
<keyword evidence="6" id="KW-1133">Transmembrane helix</keyword>
<dbReference type="GO" id="GO:0005524">
    <property type="term" value="F:ATP binding"/>
    <property type="evidence" value="ECO:0007669"/>
    <property type="project" value="InterPro"/>
</dbReference>
<dbReference type="GO" id="GO:0016020">
    <property type="term" value="C:membrane"/>
    <property type="evidence" value="ECO:0007669"/>
    <property type="project" value="UniProtKB-SubCell"/>
</dbReference>
<dbReference type="FunFam" id="3.80.10.10:FF:000062">
    <property type="entry name" value="protein STRUBBELIG-RECEPTOR FAMILY 3"/>
    <property type="match status" value="1"/>
</dbReference>
<dbReference type="FunFam" id="3.30.200.20:FF:000125">
    <property type="entry name" value="Protein STRUBBELIG-RECEPTOR FAMILY 8"/>
    <property type="match status" value="1"/>
</dbReference>
<dbReference type="Pfam" id="PF08263">
    <property type="entry name" value="LRRNT_2"/>
    <property type="match status" value="1"/>
</dbReference>
<dbReference type="InterPro" id="IPR001611">
    <property type="entry name" value="Leu-rich_rpt"/>
</dbReference>
<evidence type="ECO:0000256" key="10">
    <source>
        <dbReference type="SAM" id="MobiDB-lite"/>
    </source>
</evidence>
<keyword evidence="7" id="KW-0472">Membrane</keyword>
<dbReference type="Gene3D" id="3.80.10.10">
    <property type="entry name" value="Ribonuclease Inhibitor"/>
    <property type="match status" value="1"/>
</dbReference>
<evidence type="ECO:0000256" key="4">
    <source>
        <dbReference type="ARBA" id="ARBA00022729"/>
    </source>
</evidence>
<keyword evidence="2" id="KW-0433">Leucine-rich repeat</keyword>
<dbReference type="SMART" id="SM00369">
    <property type="entry name" value="LRR_TYP"/>
    <property type="match status" value="3"/>
</dbReference>
<name>A0A2C9V7N8_MANES</name>
<dbReference type="Gene3D" id="3.30.200.20">
    <property type="entry name" value="Phosphorylase Kinase, domain 1"/>
    <property type="match status" value="1"/>
</dbReference>
<dbReference type="Gene3D" id="1.10.510.10">
    <property type="entry name" value="Transferase(Phosphotransferase) domain 1"/>
    <property type="match status" value="1"/>
</dbReference>
<proteinExistence type="predicted"/>
<dbReference type="OrthoDB" id="676979at2759"/>
<evidence type="ECO:0000256" key="11">
    <source>
        <dbReference type="SAM" id="SignalP"/>
    </source>
</evidence>
<dbReference type="Proteomes" id="UP000091857">
    <property type="component" value="Chromosome 9"/>
</dbReference>
<gene>
    <name evidence="13" type="ORF">MANES_09G032500v8</name>
</gene>
<feature type="region of interest" description="Disordered" evidence="10">
    <location>
        <begin position="337"/>
        <end position="368"/>
    </location>
</feature>
<evidence type="ECO:0000256" key="2">
    <source>
        <dbReference type="ARBA" id="ARBA00022614"/>
    </source>
</evidence>
<evidence type="ECO:0000256" key="5">
    <source>
        <dbReference type="ARBA" id="ARBA00022737"/>
    </source>
</evidence>